<proteinExistence type="predicted"/>
<dbReference type="OrthoDB" id="5958858at2"/>
<evidence type="ECO:0000313" key="2">
    <source>
        <dbReference type="EMBL" id="SCZ61659.1"/>
    </source>
</evidence>
<evidence type="ECO:0000259" key="1">
    <source>
        <dbReference type="Pfam" id="PF10006"/>
    </source>
</evidence>
<organism evidence="2 3">
    <name type="scientific">Thiohalomonas denitrificans</name>
    <dbReference type="NCBI Taxonomy" id="415747"/>
    <lineage>
        <taxon>Bacteria</taxon>
        <taxon>Pseudomonadati</taxon>
        <taxon>Pseudomonadota</taxon>
        <taxon>Gammaproteobacteria</taxon>
        <taxon>Thiohalomonadales</taxon>
        <taxon>Thiohalomonadaceae</taxon>
        <taxon>Thiohalomonas</taxon>
    </lineage>
</organism>
<dbReference type="InterPro" id="IPR036868">
    <property type="entry name" value="TusA-like_sf"/>
</dbReference>
<dbReference type="EMBL" id="FMWD01000006">
    <property type="protein sequence ID" value="SCZ61659.1"/>
    <property type="molecule type" value="Genomic_DNA"/>
</dbReference>
<feature type="domain" description="DUF2249" evidence="1">
    <location>
        <begin position="6"/>
        <end position="72"/>
    </location>
</feature>
<reference evidence="2 3" key="1">
    <citation type="submission" date="2016-10" db="EMBL/GenBank/DDBJ databases">
        <authorList>
            <person name="de Groot N.N."/>
        </authorList>
    </citation>
    <scope>NUCLEOTIDE SEQUENCE [LARGE SCALE GENOMIC DNA]</scope>
    <source>
        <strain evidence="2 3">HLD2</strain>
    </source>
</reference>
<gene>
    <name evidence="2" type="ORF">SAMN03097708_02175</name>
</gene>
<keyword evidence="3" id="KW-1185">Reference proteome</keyword>
<dbReference type="Proteomes" id="UP000199648">
    <property type="component" value="Unassembled WGS sequence"/>
</dbReference>
<dbReference type="AlphaFoldDB" id="A0A1G5QKI5"/>
<dbReference type="Pfam" id="PF10006">
    <property type="entry name" value="DUF2249"/>
    <property type="match status" value="1"/>
</dbReference>
<dbReference type="STRING" id="415747.SAMN03097708_02175"/>
<evidence type="ECO:0000313" key="3">
    <source>
        <dbReference type="Proteomes" id="UP000199648"/>
    </source>
</evidence>
<dbReference type="InterPro" id="IPR018720">
    <property type="entry name" value="DUF2249"/>
</dbReference>
<accession>A0A1G5QKI5</accession>
<protein>
    <submittedName>
        <fullName evidence="2">Uncharacterized conserved protein</fullName>
    </submittedName>
</protein>
<name>A0A1G5QKI5_9GAMM</name>
<dbReference type="RefSeq" id="WP_092996704.1">
    <property type="nucleotide sequence ID" value="NZ_FMWD01000006.1"/>
</dbReference>
<dbReference type="SUPFAM" id="SSF64307">
    <property type="entry name" value="SirA-like"/>
    <property type="match status" value="1"/>
</dbReference>
<sequence length="94" mass="10639">MANAVVLDVSELEPPEPLVLTLEGAARLQPGEYLRMRHRRVPYPLFDTLDQQGFGYLSRGGRDVACEVLIWREGDSEAARAAEAMARELPEWRE</sequence>